<reference evidence="1" key="1">
    <citation type="submission" date="2019-05" db="EMBL/GenBank/DDBJ databases">
        <authorList>
            <consortium name="Pathogen Informatics"/>
        </authorList>
    </citation>
    <scope>NUCLEOTIDE SEQUENCE [LARGE SCALE GENOMIC DNA]</scope>
    <source>
        <strain evidence="1">NCTC12965</strain>
    </source>
</reference>
<dbReference type="Gene3D" id="2.30.130.110">
    <property type="match status" value="1"/>
</dbReference>
<keyword evidence="1" id="KW-0456">Lyase</keyword>
<evidence type="ECO:0000313" key="1">
    <source>
        <dbReference type="EMBL" id="VTR43856.1"/>
    </source>
</evidence>
<gene>
    <name evidence="1" type="primary">garD_3</name>
    <name evidence="1" type="ORF">NCTC12965_05014</name>
</gene>
<dbReference type="EMBL" id="CABEEZ010000109">
    <property type="protein sequence ID" value="VTR43856.1"/>
    <property type="molecule type" value="Genomic_DNA"/>
</dbReference>
<organism evidence="1">
    <name type="scientific">Serratia fonticola</name>
    <dbReference type="NCBI Taxonomy" id="47917"/>
    <lineage>
        <taxon>Bacteria</taxon>
        <taxon>Pseudomonadati</taxon>
        <taxon>Pseudomonadota</taxon>
        <taxon>Gammaproteobacteria</taxon>
        <taxon>Enterobacterales</taxon>
        <taxon>Yersiniaceae</taxon>
        <taxon>Serratia</taxon>
    </lineage>
</organism>
<dbReference type="EC" id="4.2.1.42" evidence="1"/>
<dbReference type="AlphaFoldDB" id="A0A4U9VAQ2"/>
<name>A0A4U9VAQ2_SERFO</name>
<protein>
    <submittedName>
        <fullName evidence="1">D-galactarate dehydratase</fullName>
        <ecNumber evidence="1">4.2.1.42</ecNumber>
    </submittedName>
</protein>
<accession>A0A4U9VAQ2</accession>
<dbReference type="GO" id="GO:0008867">
    <property type="term" value="F:galactarate dehydratase activity"/>
    <property type="evidence" value="ECO:0007669"/>
    <property type="project" value="UniProtKB-EC"/>
</dbReference>
<sequence length="86" mass="9839">MSEYAVGSIKALPRYIQVHRQDNVAIVVNDHGLPKGASFPCGLTLLEHIPQGHKVALQDIPQKRHYFALWRSDWLCRTGYSPWQLD</sequence>
<proteinExistence type="predicted"/>